<name>A0A8T0FMP4_ARGBR</name>
<organism evidence="2 3">
    <name type="scientific">Argiope bruennichi</name>
    <name type="common">Wasp spider</name>
    <name type="synonym">Aranea bruennichi</name>
    <dbReference type="NCBI Taxonomy" id="94029"/>
    <lineage>
        <taxon>Eukaryota</taxon>
        <taxon>Metazoa</taxon>
        <taxon>Ecdysozoa</taxon>
        <taxon>Arthropoda</taxon>
        <taxon>Chelicerata</taxon>
        <taxon>Arachnida</taxon>
        <taxon>Araneae</taxon>
        <taxon>Araneomorphae</taxon>
        <taxon>Entelegynae</taxon>
        <taxon>Araneoidea</taxon>
        <taxon>Araneidae</taxon>
        <taxon>Argiope</taxon>
    </lineage>
</organism>
<evidence type="ECO:0000313" key="3">
    <source>
        <dbReference type="Proteomes" id="UP000807504"/>
    </source>
</evidence>
<dbReference type="AlphaFoldDB" id="A0A8T0FMP4"/>
<evidence type="ECO:0000313" key="2">
    <source>
        <dbReference type="EMBL" id="KAF8791645.1"/>
    </source>
</evidence>
<dbReference type="Proteomes" id="UP000807504">
    <property type="component" value="Unassembled WGS sequence"/>
</dbReference>
<dbReference type="PANTHER" id="PTHR47331">
    <property type="entry name" value="PHD-TYPE DOMAIN-CONTAINING PROTEIN"/>
    <property type="match status" value="1"/>
</dbReference>
<gene>
    <name evidence="2" type="ORF">HNY73_006485</name>
</gene>
<reference evidence="2" key="2">
    <citation type="submission" date="2020-06" db="EMBL/GenBank/DDBJ databases">
        <authorList>
            <person name="Sheffer M."/>
        </authorList>
    </citation>
    <scope>NUCLEOTIDE SEQUENCE</scope>
</reference>
<feature type="compositionally biased region" description="Polar residues" evidence="1">
    <location>
        <begin position="555"/>
        <end position="567"/>
    </location>
</feature>
<reference evidence="2" key="1">
    <citation type="journal article" date="2020" name="bioRxiv">
        <title>Chromosome-level reference genome of the European wasp spider Argiope bruennichi: a resource for studies on range expansion and evolutionary adaptation.</title>
        <authorList>
            <person name="Sheffer M.M."/>
            <person name="Hoppe A."/>
            <person name="Krehenwinkel H."/>
            <person name="Uhl G."/>
            <person name="Kuss A.W."/>
            <person name="Jensen L."/>
            <person name="Jensen C."/>
            <person name="Gillespie R.G."/>
            <person name="Hoff K.J."/>
            <person name="Prost S."/>
        </authorList>
    </citation>
    <scope>NUCLEOTIDE SEQUENCE</scope>
</reference>
<comment type="caution">
    <text evidence="2">The sequence shown here is derived from an EMBL/GenBank/DDBJ whole genome shotgun (WGS) entry which is preliminary data.</text>
</comment>
<dbReference type="Pfam" id="PF05380">
    <property type="entry name" value="Peptidase_A17"/>
    <property type="match status" value="1"/>
</dbReference>
<accession>A0A8T0FMP4</accession>
<protein>
    <submittedName>
        <fullName evidence="2">Uncharacterized protein</fullName>
    </submittedName>
</protein>
<keyword evidence="3" id="KW-1185">Reference proteome</keyword>
<dbReference type="EMBL" id="JABXBU010000011">
    <property type="protein sequence ID" value="KAF8791645.1"/>
    <property type="molecule type" value="Genomic_DNA"/>
</dbReference>
<feature type="region of interest" description="Disordered" evidence="1">
    <location>
        <begin position="524"/>
        <end position="579"/>
    </location>
</feature>
<proteinExistence type="predicted"/>
<sequence>MSRLKLTSDNYEKSEDFTVEYSPPLKIKKLALESFSIKKTWHNISEKFNNNKFKLIEGNNERIIKIPNGSYTVKSLNRYMIELFGIDSPIKFGIIEERELISVNLKKNFKMDLTEGNLHQLLGFKSKILDQENQFGEYIADITHGIDNIYIHCDIVKGSLINNCDSDVIHSFVSKIPHGVNAMSQQHDLDESVAWRDIGYLKMSQIQSVVAQVLGVFQSLNSRLWNRFLKPRSVHRRSRQDHTPARTQNEDRYVRLTARKNHTINATLLQQYRQSAIEAKKLCLPPSVRSFETIVHQRKSIDTAEKFVQTDLSSTSMFGASKISVSTLTDDKICNVTRPPKKKKTKQYNSIDSNENAFVSEFRDSNTFVQDTAELPCSTNPLIESILTDNLLPDDAESDDFIDYDPEETIDEDMINDLRHQPSTSRTITNPSFYSTFKKKYANHRPKQSVKSRATTSGLTYATATKSILETKSTQMISVNLPSDSSSFKKSYIPTEMCPRSTESFLTAFSAKISSEKISHLKKNVSECESTSPDLTGFKQVQKRKKIKKDPKLKPNQNKPSQQVSPKSRTEKESFSKFWKTSPRQISNSAMMQGTKSSVIKKMTKIDTCSGIGEKSNFEHLGVSTLEGTLVLHPEIDTEITISSTSEHMLEYHMSEELEETSEDVCAPPPPFIRKKRPKLKYIIPTKSLLDNGSESSFDSENVINILGLKRQNAGVSLSGISGESAYACVIYAVQRSNNGVTKVTILAAKSKVAPLKPVSIPRLELNGALLLARLLSVLINTFHDPVINLYAWTNSQVVLSWLSSPSRNWKPFVANRTSATLDLIPQNRWRSNMSKQKMGDLPEGRVTLNRPFFVCGTDYAGSISRLKHRGRGSKTTKGYIVVIVALLGRFFI</sequence>
<feature type="compositionally biased region" description="Basic residues" evidence="1">
    <location>
        <begin position="541"/>
        <end position="551"/>
    </location>
</feature>
<evidence type="ECO:0000256" key="1">
    <source>
        <dbReference type="SAM" id="MobiDB-lite"/>
    </source>
</evidence>
<dbReference type="InterPro" id="IPR008042">
    <property type="entry name" value="Retrotrans_Pao"/>
</dbReference>